<name>A0A8C5PKG9_9ANUR</name>
<keyword evidence="3 4" id="KW-0012">Acyltransferase</keyword>
<dbReference type="PANTHER" id="PTHR11786:SF3">
    <property type="entry name" value="ARYLAMINE N-ACETYLTRANSFERASE"/>
    <property type="match status" value="1"/>
</dbReference>
<accession>A0A8C5PKG9</accession>
<evidence type="ECO:0000313" key="6">
    <source>
        <dbReference type="Proteomes" id="UP000694569"/>
    </source>
</evidence>
<reference evidence="5" key="2">
    <citation type="submission" date="2025-09" db="UniProtKB">
        <authorList>
            <consortium name="Ensembl"/>
        </authorList>
    </citation>
    <scope>IDENTIFICATION</scope>
</reference>
<evidence type="ECO:0000256" key="2">
    <source>
        <dbReference type="ARBA" id="ARBA00012701"/>
    </source>
</evidence>
<proteinExistence type="inferred from homology"/>
<organism evidence="5 6">
    <name type="scientific">Leptobrachium leishanense</name>
    <name type="common">Leishan spiny toad</name>
    <dbReference type="NCBI Taxonomy" id="445787"/>
    <lineage>
        <taxon>Eukaryota</taxon>
        <taxon>Metazoa</taxon>
        <taxon>Chordata</taxon>
        <taxon>Craniata</taxon>
        <taxon>Vertebrata</taxon>
        <taxon>Euteleostomi</taxon>
        <taxon>Amphibia</taxon>
        <taxon>Batrachia</taxon>
        <taxon>Anura</taxon>
        <taxon>Pelobatoidea</taxon>
        <taxon>Megophryidae</taxon>
        <taxon>Leptobrachium</taxon>
    </lineage>
</organism>
<dbReference type="InterPro" id="IPR038765">
    <property type="entry name" value="Papain-like_cys_pep_sf"/>
</dbReference>
<reference evidence="5" key="1">
    <citation type="submission" date="2025-08" db="UniProtKB">
        <authorList>
            <consortium name="Ensembl"/>
        </authorList>
    </citation>
    <scope>IDENTIFICATION</scope>
</reference>
<protein>
    <recommendedName>
        <fullName evidence="2">arylamine N-acetyltransferase</fullName>
        <ecNumber evidence="2">2.3.1.5</ecNumber>
    </recommendedName>
</protein>
<dbReference type="GeneTree" id="ENSGT00390000012054"/>
<evidence type="ECO:0000313" key="5">
    <source>
        <dbReference type="Ensembl" id="ENSLLEP00000024161.1"/>
    </source>
</evidence>
<evidence type="ECO:0000256" key="1">
    <source>
        <dbReference type="ARBA" id="ARBA00006547"/>
    </source>
</evidence>
<dbReference type="AlphaFoldDB" id="A0A8C5PKG9"/>
<dbReference type="Proteomes" id="UP000694569">
    <property type="component" value="Unplaced"/>
</dbReference>
<dbReference type="Ensembl" id="ENSLLET00000025083.1">
    <property type="protein sequence ID" value="ENSLLEP00000024161.1"/>
    <property type="gene ID" value="ENSLLEG00000015348.1"/>
</dbReference>
<dbReference type="SUPFAM" id="SSF54001">
    <property type="entry name" value="Cysteine proteinases"/>
    <property type="match status" value="1"/>
</dbReference>
<evidence type="ECO:0000256" key="3">
    <source>
        <dbReference type="ARBA" id="ARBA00023315"/>
    </source>
</evidence>
<dbReference type="PANTHER" id="PTHR11786">
    <property type="entry name" value="N-HYDROXYARYLAMINE O-ACETYLTRANSFERASE"/>
    <property type="match status" value="1"/>
</dbReference>
<dbReference type="PRINTS" id="PR01543">
    <property type="entry name" value="ANATRNSFRASE"/>
</dbReference>
<keyword evidence="6" id="KW-1185">Reference proteome</keyword>
<sequence length="270" mass="31068">MDVSAYLNRIGIATTSAPSLNALRELHRRHLLSVPFENLSMHSGEKIILDLDLVYDKIVVKRRGGLCYESNGIFFWVLKVLGYRPCLLSATVWNRFTGEFGPPSHMLLTVELEGKRWLCDVGYGEGIREPLPIESEWEEKQENGTFRLREDQGLWSLEVKEDSRWASLYKFTLEERQYEDFSWACEYHQTSPSSIFFCKSICSLQLLRGRVTYIGNRLISTELTEDGRTAKTTQVLTEEEIPALLRDRFGIVLNRKLVPKDDEVPGQATL</sequence>
<comment type="similarity">
    <text evidence="1 4">Belongs to the arylamine N-acetyltransferase family.</text>
</comment>
<dbReference type="EC" id="2.3.1.5" evidence="2"/>
<dbReference type="Gene3D" id="3.30.2140.20">
    <property type="match status" value="1"/>
</dbReference>
<dbReference type="InterPro" id="IPR053710">
    <property type="entry name" value="Arylamine_NAT_domain_sf"/>
</dbReference>
<evidence type="ECO:0000256" key="4">
    <source>
        <dbReference type="RuleBase" id="RU003452"/>
    </source>
</evidence>
<dbReference type="OrthoDB" id="10260017at2759"/>
<dbReference type="InterPro" id="IPR001447">
    <property type="entry name" value="Arylamine_N-AcTrfase"/>
</dbReference>
<dbReference type="GO" id="GO:0004060">
    <property type="term" value="F:arylamine N-acetyltransferase activity"/>
    <property type="evidence" value="ECO:0007669"/>
    <property type="project" value="UniProtKB-EC"/>
</dbReference>
<keyword evidence="4" id="KW-0808">Transferase</keyword>
<dbReference type="Pfam" id="PF00797">
    <property type="entry name" value="Acetyltransf_2"/>
    <property type="match status" value="1"/>
</dbReference>